<feature type="signal peptide" evidence="2">
    <location>
        <begin position="1"/>
        <end position="22"/>
    </location>
</feature>
<protein>
    <submittedName>
        <fullName evidence="3">Uncharacterized protein</fullName>
    </submittedName>
</protein>
<organism evidence="3 4">
    <name type="scientific">Tetraparma gracilis</name>
    <dbReference type="NCBI Taxonomy" id="2962635"/>
    <lineage>
        <taxon>Eukaryota</taxon>
        <taxon>Sar</taxon>
        <taxon>Stramenopiles</taxon>
        <taxon>Ochrophyta</taxon>
        <taxon>Bolidophyceae</taxon>
        <taxon>Parmales</taxon>
        <taxon>Triparmaceae</taxon>
        <taxon>Tetraparma</taxon>
    </lineage>
</organism>
<accession>A0ABQ6M5Q8</accession>
<gene>
    <name evidence="3" type="ORF">TeGR_g14726</name>
</gene>
<reference evidence="3 4" key="1">
    <citation type="journal article" date="2023" name="Commun. Biol.">
        <title>Genome analysis of Parmales, the sister group of diatoms, reveals the evolutionary specialization of diatoms from phago-mixotrophs to photoautotrophs.</title>
        <authorList>
            <person name="Ban H."/>
            <person name="Sato S."/>
            <person name="Yoshikawa S."/>
            <person name="Yamada K."/>
            <person name="Nakamura Y."/>
            <person name="Ichinomiya M."/>
            <person name="Sato N."/>
            <person name="Blanc-Mathieu R."/>
            <person name="Endo H."/>
            <person name="Kuwata A."/>
            <person name="Ogata H."/>
        </authorList>
    </citation>
    <scope>NUCLEOTIDE SEQUENCE [LARGE SCALE GENOMIC DNA]</scope>
</reference>
<keyword evidence="1" id="KW-0472">Membrane</keyword>
<comment type="caution">
    <text evidence="3">The sequence shown here is derived from an EMBL/GenBank/DDBJ whole genome shotgun (WGS) entry which is preliminary data.</text>
</comment>
<evidence type="ECO:0000256" key="2">
    <source>
        <dbReference type="SAM" id="SignalP"/>
    </source>
</evidence>
<dbReference type="Proteomes" id="UP001165060">
    <property type="component" value="Unassembled WGS sequence"/>
</dbReference>
<keyword evidence="4" id="KW-1185">Reference proteome</keyword>
<feature type="transmembrane region" description="Helical" evidence="1">
    <location>
        <begin position="385"/>
        <end position="408"/>
    </location>
</feature>
<keyword evidence="2" id="KW-0732">Signal</keyword>
<keyword evidence="1" id="KW-1133">Transmembrane helix</keyword>
<sequence length="504" mass="56389">MLVLLVIILLVHLLEFLQHALQKSMSSSTFWVKFHAALTAEFSTLGLLSFLLFIGSQSLSSASEHDDMHSIVELTEFMHVVLFVTVITYLVLVAFSGQTAQRYLRIWRAARRPDKMKSLALFIEGGVVTMAKARPLVRLVKLLAPMSDVQLAYHVLSLATRQALASDTYPGMPNSGLRSYKNRKRIGAAAMGTVRLRRTRGGMLGLLRFKIDVWHVATSLVMRDALLLSMGLPRDLPFDYTEFISKHVTAMYIKIVHLGWRLWMLFLILLLTGSAGTMIYYQVVYGGQETIDEAFDSDPNDNQDFMYLFCFSGWFMILTLGWSMDTIDATLLTVLAVDTATGAIDGVDGLKIKGKGAASALCPCLSAGVRADPFRRAFFMSAPDWALRHFQATVFFYGILIAFFFTVFIHCEDYLFSTFSILVLPFLFLAEFGRNSPKFVAVRHFGRTLQKGEIWDNCLAEAREAWERGERGWDAGDPREVKCMDACYDLLGLRVGGGGEGSGD</sequence>
<feature type="transmembrane region" description="Helical" evidence="1">
    <location>
        <begin position="36"/>
        <end position="56"/>
    </location>
</feature>
<feature type="transmembrane region" description="Helical" evidence="1">
    <location>
        <begin position="77"/>
        <end position="98"/>
    </location>
</feature>
<dbReference type="EMBL" id="BRYB01005063">
    <property type="protein sequence ID" value="GMI19961.1"/>
    <property type="molecule type" value="Genomic_DNA"/>
</dbReference>
<feature type="transmembrane region" description="Helical" evidence="1">
    <location>
        <begin position="305"/>
        <end position="322"/>
    </location>
</feature>
<proteinExistence type="predicted"/>
<keyword evidence="1" id="KW-0812">Transmembrane</keyword>
<feature type="chain" id="PRO_5045518344" evidence="2">
    <location>
        <begin position="23"/>
        <end position="504"/>
    </location>
</feature>
<evidence type="ECO:0000313" key="4">
    <source>
        <dbReference type="Proteomes" id="UP001165060"/>
    </source>
</evidence>
<name>A0ABQ6M5Q8_9STRA</name>
<evidence type="ECO:0000313" key="3">
    <source>
        <dbReference type="EMBL" id="GMI19961.1"/>
    </source>
</evidence>
<feature type="transmembrane region" description="Helical" evidence="1">
    <location>
        <begin position="262"/>
        <end position="285"/>
    </location>
</feature>
<evidence type="ECO:0000256" key="1">
    <source>
        <dbReference type="SAM" id="Phobius"/>
    </source>
</evidence>
<feature type="transmembrane region" description="Helical" evidence="1">
    <location>
        <begin position="414"/>
        <end position="433"/>
    </location>
</feature>